<keyword evidence="5" id="KW-1185">Reference proteome</keyword>
<proteinExistence type="predicted"/>
<feature type="transmembrane region" description="Helical" evidence="2">
    <location>
        <begin position="269"/>
        <end position="295"/>
    </location>
</feature>
<gene>
    <name evidence="4" type="ORF">B1R32_11466</name>
</gene>
<dbReference type="RefSeq" id="WP_106380653.1">
    <property type="nucleotide sequence ID" value="NZ_NIGF01000014.1"/>
</dbReference>
<organism evidence="4 5">
    <name type="scientific">Abditibacterium utsteinense</name>
    <dbReference type="NCBI Taxonomy" id="1960156"/>
    <lineage>
        <taxon>Bacteria</taxon>
        <taxon>Pseudomonadati</taxon>
        <taxon>Abditibacteriota</taxon>
        <taxon>Abditibacteriia</taxon>
        <taxon>Abditibacteriales</taxon>
        <taxon>Abditibacteriaceae</taxon>
        <taxon>Abditibacterium</taxon>
    </lineage>
</organism>
<feature type="domain" description="J" evidence="3">
    <location>
        <begin position="7"/>
        <end position="77"/>
    </location>
</feature>
<protein>
    <recommendedName>
        <fullName evidence="3">J domain-containing protein</fullName>
    </recommendedName>
</protein>
<name>A0A2S8SR21_9BACT</name>
<dbReference type="EMBL" id="NIGF01000014">
    <property type="protein sequence ID" value="PQV63240.1"/>
    <property type="molecule type" value="Genomic_DNA"/>
</dbReference>
<keyword evidence="2" id="KW-1133">Transmembrane helix</keyword>
<feature type="region of interest" description="Disordered" evidence="1">
    <location>
        <begin position="84"/>
        <end position="135"/>
    </location>
</feature>
<dbReference type="InParanoid" id="A0A2S8SR21"/>
<keyword evidence="2" id="KW-0472">Membrane</keyword>
<comment type="caution">
    <text evidence="4">The sequence shown here is derived from an EMBL/GenBank/DDBJ whole genome shotgun (WGS) entry which is preliminary data.</text>
</comment>
<feature type="compositionally biased region" description="Low complexity" evidence="1">
    <location>
        <begin position="171"/>
        <end position="183"/>
    </location>
</feature>
<sequence>MAEEFVDLYEVLELPVDADRNTLRRRVNELYLDAQRNLDHRNFATRVKFQELFEITLPQARYILLDDGRRDDYDRLVYAFRATKNEGPPAPAAPHLKSAPATTSPSSPSEFALERPTPAAAEQRAPAIEPLPQTEIDPAQLAQEREELWKKWKSGLEVALHTEGDKPKSRAATTSAPTSFSTVTPATAAPATVTPAPAAPAAVAEPVEIPKVAARPKVNVSFDFSENQESGSDAQAGDSSFQSAGESKLAAAEIEQRRTEHRRHLMKEVLVNVGLVWGIIGAAMVVVPGLIGLIAASGHYYPRGAQPLVALPSRAMWGGGVLVILVAAFFASRALSKSMRRKKATELALLPYEVLLKQIGKS</sequence>
<evidence type="ECO:0000259" key="3">
    <source>
        <dbReference type="PROSITE" id="PS50076"/>
    </source>
</evidence>
<feature type="compositionally biased region" description="Low complexity" evidence="1">
    <location>
        <begin position="98"/>
        <end position="109"/>
    </location>
</feature>
<feature type="region of interest" description="Disordered" evidence="1">
    <location>
        <begin position="161"/>
        <end position="183"/>
    </location>
</feature>
<accession>A0A2S8SR21</accession>
<dbReference type="PROSITE" id="PS50076">
    <property type="entry name" value="DNAJ_2"/>
    <property type="match status" value="1"/>
</dbReference>
<dbReference type="AlphaFoldDB" id="A0A2S8SR21"/>
<feature type="transmembrane region" description="Helical" evidence="2">
    <location>
        <begin position="315"/>
        <end position="335"/>
    </location>
</feature>
<dbReference type="InterPro" id="IPR001623">
    <property type="entry name" value="DnaJ_domain"/>
</dbReference>
<evidence type="ECO:0000313" key="5">
    <source>
        <dbReference type="Proteomes" id="UP000237684"/>
    </source>
</evidence>
<evidence type="ECO:0000256" key="2">
    <source>
        <dbReference type="SAM" id="Phobius"/>
    </source>
</evidence>
<evidence type="ECO:0000313" key="4">
    <source>
        <dbReference type="EMBL" id="PQV63240.1"/>
    </source>
</evidence>
<reference evidence="4 5" key="1">
    <citation type="journal article" date="2018" name="Syst. Appl. Microbiol.">
        <title>Abditibacterium utsteinense sp. nov., the first cultivated member of candidate phylum FBP, isolated from ice-free Antarctic soil samples.</title>
        <authorList>
            <person name="Tahon G."/>
            <person name="Tytgat B."/>
            <person name="Lebbe L."/>
            <person name="Carlier A."/>
            <person name="Willems A."/>
        </authorList>
    </citation>
    <scope>NUCLEOTIDE SEQUENCE [LARGE SCALE GENOMIC DNA]</scope>
    <source>
        <strain evidence="4 5">LMG 29911</strain>
    </source>
</reference>
<dbReference type="Proteomes" id="UP000237684">
    <property type="component" value="Unassembled WGS sequence"/>
</dbReference>
<keyword evidence="2" id="KW-0812">Transmembrane</keyword>
<evidence type="ECO:0000256" key="1">
    <source>
        <dbReference type="SAM" id="MobiDB-lite"/>
    </source>
</evidence>